<keyword evidence="3" id="KW-1185">Reference proteome</keyword>
<sequence>FLFPIPCQYTMSSSPEVDTVPTFTLRPPSSDTVIMTTVPNPRYQANTVPLCTVSRPATAVVRSSLRQQPTVTRSASVTIVEDERVRITARNMSEDMTMMDKLHRLLNVESDATVLSRVQSLTALEQEYCSQLVATHEKQKALDRALADARQAAAQQRLRARIDCKEREMDALARRAARVDAFNRDVLARVAIRTAAHSDAEKRILRSRIEQQSRQIRDLEKQLRDARTTR</sequence>
<reference evidence="3" key="1">
    <citation type="submission" date="2022-10" db="EMBL/GenBank/DDBJ databases">
        <title>Genome assembly of Pristionchus species.</title>
        <authorList>
            <person name="Yoshida K."/>
            <person name="Sommer R.J."/>
        </authorList>
    </citation>
    <scope>NUCLEOTIDE SEQUENCE [LARGE SCALE GENOMIC DNA]</scope>
    <source>
        <strain evidence="3">RS5460</strain>
    </source>
</reference>
<accession>A0AAN5CDF4</accession>
<evidence type="ECO:0000313" key="2">
    <source>
        <dbReference type="EMBL" id="GMR38614.1"/>
    </source>
</evidence>
<organism evidence="2 3">
    <name type="scientific">Pristionchus mayeri</name>
    <dbReference type="NCBI Taxonomy" id="1317129"/>
    <lineage>
        <taxon>Eukaryota</taxon>
        <taxon>Metazoa</taxon>
        <taxon>Ecdysozoa</taxon>
        <taxon>Nematoda</taxon>
        <taxon>Chromadorea</taxon>
        <taxon>Rhabditida</taxon>
        <taxon>Rhabditina</taxon>
        <taxon>Diplogasteromorpha</taxon>
        <taxon>Diplogasteroidea</taxon>
        <taxon>Neodiplogasteridae</taxon>
        <taxon>Pristionchus</taxon>
    </lineage>
</organism>
<feature type="non-terminal residue" evidence="2">
    <location>
        <position position="230"/>
    </location>
</feature>
<proteinExistence type="predicted"/>
<dbReference type="Proteomes" id="UP001328107">
    <property type="component" value="Unassembled WGS sequence"/>
</dbReference>
<protein>
    <submittedName>
        <fullName evidence="2">Uncharacterized protein</fullName>
    </submittedName>
</protein>
<comment type="caution">
    <text evidence="2">The sequence shown here is derived from an EMBL/GenBank/DDBJ whole genome shotgun (WGS) entry which is preliminary data.</text>
</comment>
<gene>
    <name evidence="2" type="ORF">PMAYCL1PPCAC_08809</name>
</gene>
<evidence type="ECO:0000313" key="3">
    <source>
        <dbReference type="Proteomes" id="UP001328107"/>
    </source>
</evidence>
<keyword evidence="1" id="KW-0175">Coiled coil</keyword>
<feature type="non-terminal residue" evidence="2">
    <location>
        <position position="1"/>
    </location>
</feature>
<dbReference type="EMBL" id="BTRK01000002">
    <property type="protein sequence ID" value="GMR38614.1"/>
    <property type="molecule type" value="Genomic_DNA"/>
</dbReference>
<evidence type="ECO:0000256" key="1">
    <source>
        <dbReference type="SAM" id="Coils"/>
    </source>
</evidence>
<feature type="coiled-coil region" evidence="1">
    <location>
        <begin position="202"/>
        <end position="229"/>
    </location>
</feature>
<name>A0AAN5CDF4_9BILA</name>
<dbReference type="AlphaFoldDB" id="A0AAN5CDF4"/>